<organism evidence="2 3">
    <name type="scientific">Jaapia argillacea MUCL 33604</name>
    <dbReference type="NCBI Taxonomy" id="933084"/>
    <lineage>
        <taxon>Eukaryota</taxon>
        <taxon>Fungi</taxon>
        <taxon>Dikarya</taxon>
        <taxon>Basidiomycota</taxon>
        <taxon>Agaricomycotina</taxon>
        <taxon>Agaricomycetes</taxon>
        <taxon>Agaricomycetidae</taxon>
        <taxon>Jaapiales</taxon>
        <taxon>Jaapiaceae</taxon>
        <taxon>Jaapia</taxon>
    </lineage>
</organism>
<dbReference type="HOGENOM" id="CLU_2171447_0_0_1"/>
<evidence type="ECO:0000313" key="3">
    <source>
        <dbReference type="Proteomes" id="UP000027265"/>
    </source>
</evidence>
<gene>
    <name evidence="2" type="ORF">JAAARDRAFT_648201</name>
</gene>
<keyword evidence="1" id="KW-0732">Signal</keyword>
<dbReference type="InParanoid" id="A0A067PW79"/>
<reference evidence="3" key="1">
    <citation type="journal article" date="2014" name="Proc. Natl. Acad. Sci. U.S.A.">
        <title>Extensive sampling of basidiomycete genomes demonstrates inadequacy of the white-rot/brown-rot paradigm for wood decay fungi.</title>
        <authorList>
            <person name="Riley R."/>
            <person name="Salamov A.A."/>
            <person name="Brown D.W."/>
            <person name="Nagy L.G."/>
            <person name="Floudas D."/>
            <person name="Held B.W."/>
            <person name="Levasseur A."/>
            <person name="Lombard V."/>
            <person name="Morin E."/>
            <person name="Otillar R."/>
            <person name="Lindquist E.A."/>
            <person name="Sun H."/>
            <person name="LaButti K.M."/>
            <person name="Schmutz J."/>
            <person name="Jabbour D."/>
            <person name="Luo H."/>
            <person name="Baker S.E."/>
            <person name="Pisabarro A.G."/>
            <person name="Walton J.D."/>
            <person name="Blanchette R.A."/>
            <person name="Henrissat B."/>
            <person name="Martin F."/>
            <person name="Cullen D."/>
            <person name="Hibbett D.S."/>
            <person name="Grigoriev I.V."/>
        </authorList>
    </citation>
    <scope>NUCLEOTIDE SEQUENCE [LARGE SCALE GENOMIC DNA]</scope>
    <source>
        <strain evidence="3">MUCL 33604</strain>
    </source>
</reference>
<dbReference type="EMBL" id="KL197716">
    <property type="protein sequence ID" value="KDQ58944.1"/>
    <property type="molecule type" value="Genomic_DNA"/>
</dbReference>
<dbReference type="Proteomes" id="UP000027265">
    <property type="component" value="Unassembled WGS sequence"/>
</dbReference>
<evidence type="ECO:0000313" key="2">
    <source>
        <dbReference type="EMBL" id="KDQ58944.1"/>
    </source>
</evidence>
<evidence type="ECO:0008006" key="4">
    <source>
        <dbReference type="Google" id="ProtNLM"/>
    </source>
</evidence>
<protein>
    <recommendedName>
        <fullName evidence="4">Secreted protein</fullName>
    </recommendedName>
</protein>
<proteinExistence type="predicted"/>
<accession>A0A067PW79</accession>
<evidence type="ECO:0000256" key="1">
    <source>
        <dbReference type="SAM" id="SignalP"/>
    </source>
</evidence>
<dbReference type="AlphaFoldDB" id="A0A067PW79"/>
<keyword evidence="3" id="KW-1185">Reference proteome</keyword>
<feature type="chain" id="PRO_5001643494" description="Secreted protein" evidence="1">
    <location>
        <begin position="21"/>
        <end position="110"/>
    </location>
</feature>
<feature type="signal peptide" evidence="1">
    <location>
        <begin position="1"/>
        <end position="20"/>
    </location>
</feature>
<name>A0A067PW79_9AGAM</name>
<sequence length="110" mass="12216">MISCSTLSVLLLITRLQVDTHCPCLPKALSSRNTIPCGKCLRFLHKINHPVCQIHGRQILVPLAPLHPTPGDILSPTFTREPTILSFLGFSCCNYHPPLFTARSFPIGFH</sequence>